<proteinExistence type="predicted"/>
<dbReference type="PaxDb" id="3708-A0A078JAC0"/>
<organism evidence="1 2">
    <name type="scientific">Brassica napus</name>
    <name type="common">Rape</name>
    <dbReference type="NCBI Taxonomy" id="3708"/>
    <lineage>
        <taxon>Eukaryota</taxon>
        <taxon>Viridiplantae</taxon>
        <taxon>Streptophyta</taxon>
        <taxon>Embryophyta</taxon>
        <taxon>Tracheophyta</taxon>
        <taxon>Spermatophyta</taxon>
        <taxon>Magnoliopsida</taxon>
        <taxon>eudicotyledons</taxon>
        <taxon>Gunneridae</taxon>
        <taxon>Pentapetalae</taxon>
        <taxon>rosids</taxon>
        <taxon>malvids</taxon>
        <taxon>Brassicales</taxon>
        <taxon>Brassicaceae</taxon>
        <taxon>Brassiceae</taxon>
        <taxon>Brassica</taxon>
    </lineage>
</organism>
<protein>
    <submittedName>
        <fullName evidence="1">BnaC01g42500D protein</fullName>
    </submittedName>
</protein>
<reference evidence="1 2" key="1">
    <citation type="journal article" date="2014" name="Science">
        <title>Plant genetics. Early allopolyploid evolution in the post-Neolithic Brassica napus oilseed genome.</title>
        <authorList>
            <person name="Chalhoub B."/>
            <person name="Denoeud F."/>
            <person name="Liu S."/>
            <person name="Parkin I.A."/>
            <person name="Tang H."/>
            <person name="Wang X."/>
            <person name="Chiquet J."/>
            <person name="Belcram H."/>
            <person name="Tong C."/>
            <person name="Samans B."/>
            <person name="Correa M."/>
            <person name="Da Silva C."/>
            <person name="Just J."/>
            <person name="Falentin C."/>
            <person name="Koh C.S."/>
            <person name="Le Clainche I."/>
            <person name="Bernard M."/>
            <person name="Bento P."/>
            <person name="Noel B."/>
            <person name="Labadie K."/>
            <person name="Alberti A."/>
            <person name="Charles M."/>
            <person name="Arnaud D."/>
            <person name="Guo H."/>
            <person name="Daviaud C."/>
            <person name="Alamery S."/>
            <person name="Jabbari K."/>
            <person name="Zhao M."/>
            <person name="Edger P.P."/>
            <person name="Chelaifa H."/>
            <person name="Tack D."/>
            <person name="Lassalle G."/>
            <person name="Mestiri I."/>
            <person name="Schnel N."/>
            <person name="Le Paslier M.C."/>
            <person name="Fan G."/>
            <person name="Renault V."/>
            <person name="Bayer P.E."/>
            <person name="Golicz A.A."/>
            <person name="Manoli S."/>
            <person name="Lee T.H."/>
            <person name="Thi V.H."/>
            <person name="Chalabi S."/>
            <person name="Hu Q."/>
            <person name="Fan C."/>
            <person name="Tollenaere R."/>
            <person name="Lu Y."/>
            <person name="Battail C."/>
            <person name="Shen J."/>
            <person name="Sidebottom C.H."/>
            <person name="Wang X."/>
            <person name="Canaguier A."/>
            <person name="Chauveau A."/>
            <person name="Berard A."/>
            <person name="Deniot G."/>
            <person name="Guan M."/>
            <person name="Liu Z."/>
            <person name="Sun F."/>
            <person name="Lim Y.P."/>
            <person name="Lyons E."/>
            <person name="Town C.D."/>
            <person name="Bancroft I."/>
            <person name="Wang X."/>
            <person name="Meng J."/>
            <person name="Ma J."/>
            <person name="Pires J.C."/>
            <person name="King G.J."/>
            <person name="Brunel D."/>
            <person name="Delourme R."/>
            <person name="Renard M."/>
            <person name="Aury J.M."/>
            <person name="Adams K.L."/>
            <person name="Batley J."/>
            <person name="Snowdon R.J."/>
            <person name="Tost J."/>
            <person name="Edwards D."/>
            <person name="Zhou Y."/>
            <person name="Hua W."/>
            <person name="Sharpe A.G."/>
            <person name="Paterson A.H."/>
            <person name="Guan C."/>
            <person name="Wincker P."/>
        </authorList>
    </citation>
    <scope>NUCLEOTIDE SEQUENCE [LARGE SCALE GENOMIC DNA]</scope>
    <source>
        <strain evidence="2">cv. Darmor-bzh</strain>
    </source>
</reference>
<evidence type="ECO:0000313" key="1">
    <source>
        <dbReference type="EMBL" id="CDY62248.1"/>
    </source>
</evidence>
<dbReference type="AlphaFoldDB" id="A0A078JAC0"/>
<keyword evidence="2" id="KW-1185">Reference proteome</keyword>
<dbReference type="Gramene" id="CDY62248">
    <property type="protein sequence ID" value="CDY62248"/>
    <property type="gene ID" value="GSBRNA2T00036108001"/>
</dbReference>
<dbReference type="EMBL" id="LK034120">
    <property type="protein sequence ID" value="CDY62248.1"/>
    <property type="molecule type" value="Genomic_DNA"/>
</dbReference>
<evidence type="ECO:0000313" key="2">
    <source>
        <dbReference type="Proteomes" id="UP000028999"/>
    </source>
</evidence>
<dbReference type="Proteomes" id="UP000028999">
    <property type="component" value="Unassembled WGS sequence"/>
</dbReference>
<accession>A0A078JAC0</accession>
<gene>
    <name evidence="1" type="primary">BnaC01g42500D</name>
    <name evidence="1" type="ORF">GSBRNA2T00036108001</name>
</gene>
<name>A0A078JAC0_BRANA</name>
<sequence>MAADDSPGLKSLEALIGGSLPENLSKLSSTYDRWLLSETDEIFRGCCRR</sequence>